<gene>
    <name evidence="1" type="ORF">O6H91_11G068600</name>
</gene>
<proteinExistence type="predicted"/>
<sequence length="501" mass="56088">MSSRKISESAEGELNEIVAKEPISNCFTMASSMNMTNSSSKNQGAAMNLEEESQCVKVSSISSENSPDTYPCPQKLAGSLPKVKAEPADESSIPSQWCLKEGNGLMSTALPEITVFLDIDPGLCANKYETKMTKTEDEAEPCENLEDVPLSKRRKLLQSNTFHNKKKAGSEQLCIPGKIGAVSRHGAIKKRFTTPLPSAVADYVRGEEKRKNVSMESALQEDAPGLLEALRENGLYEDVQAIGTVWEDDSEESRHQNEDFEELEGVMSKLWGPCSGLFKEGRARLQLANSGNKPSYCMPCLVSLIEQTRAFRQRKWPVEWGWCRQLCAFLFVFENHNRIVLERPEYGYATYFFELVQELPVRWQVQRVVKVMSVTNNCRAALVENRALEVGMDLVEEEAAILEDYGWIPNSGIGSLLNFCDRVSHDYKSDEMIDWRSKIGKLLMDGHDHGRIISRIPRKFQGKNVDIVDNSSNLAFDDKVIGGADTTVSNDGIYAVIKEEQ</sequence>
<name>A0ACC2CAL4_DIPCM</name>
<dbReference type="Proteomes" id="UP001162992">
    <property type="component" value="Chromosome 11"/>
</dbReference>
<reference evidence="2" key="1">
    <citation type="journal article" date="2024" name="Proc. Natl. Acad. Sci. U.S.A.">
        <title>Extraordinary preservation of gene collinearity over three hundred million years revealed in homosporous lycophytes.</title>
        <authorList>
            <person name="Li C."/>
            <person name="Wickell D."/>
            <person name="Kuo L.Y."/>
            <person name="Chen X."/>
            <person name="Nie B."/>
            <person name="Liao X."/>
            <person name="Peng D."/>
            <person name="Ji J."/>
            <person name="Jenkins J."/>
            <person name="Williams M."/>
            <person name="Shu S."/>
            <person name="Plott C."/>
            <person name="Barry K."/>
            <person name="Rajasekar S."/>
            <person name="Grimwood J."/>
            <person name="Han X."/>
            <person name="Sun S."/>
            <person name="Hou Z."/>
            <person name="He W."/>
            <person name="Dai G."/>
            <person name="Sun C."/>
            <person name="Schmutz J."/>
            <person name="Leebens-Mack J.H."/>
            <person name="Li F.W."/>
            <person name="Wang L."/>
        </authorList>
    </citation>
    <scope>NUCLEOTIDE SEQUENCE [LARGE SCALE GENOMIC DNA]</scope>
    <source>
        <strain evidence="2">cv. PW_Plant_1</strain>
    </source>
</reference>
<organism evidence="1 2">
    <name type="scientific">Diphasiastrum complanatum</name>
    <name type="common">Issler's clubmoss</name>
    <name type="synonym">Lycopodium complanatum</name>
    <dbReference type="NCBI Taxonomy" id="34168"/>
    <lineage>
        <taxon>Eukaryota</taxon>
        <taxon>Viridiplantae</taxon>
        <taxon>Streptophyta</taxon>
        <taxon>Embryophyta</taxon>
        <taxon>Tracheophyta</taxon>
        <taxon>Lycopodiopsida</taxon>
        <taxon>Lycopodiales</taxon>
        <taxon>Lycopodiaceae</taxon>
        <taxon>Lycopodioideae</taxon>
        <taxon>Diphasiastrum</taxon>
    </lineage>
</organism>
<evidence type="ECO:0000313" key="1">
    <source>
        <dbReference type="EMBL" id="KAJ7538929.1"/>
    </source>
</evidence>
<protein>
    <submittedName>
        <fullName evidence="1">Uncharacterized protein</fullName>
    </submittedName>
</protein>
<keyword evidence="2" id="KW-1185">Reference proteome</keyword>
<evidence type="ECO:0000313" key="2">
    <source>
        <dbReference type="Proteomes" id="UP001162992"/>
    </source>
</evidence>
<dbReference type="EMBL" id="CM055102">
    <property type="protein sequence ID" value="KAJ7538929.1"/>
    <property type="molecule type" value="Genomic_DNA"/>
</dbReference>
<accession>A0ACC2CAL4</accession>
<comment type="caution">
    <text evidence="1">The sequence shown here is derived from an EMBL/GenBank/DDBJ whole genome shotgun (WGS) entry which is preliminary data.</text>
</comment>